<evidence type="ECO:0000256" key="2">
    <source>
        <dbReference type="ARBA" id="ARBA00022630"/>
    </source>
</evidence>
<dbReference type="SUPFAM" id="SSF56425">
    <property type="entry name" value="Succinate dehydrogenase/fumarate reductase flavoprotein, catalytic domain"/>
    <property type="match status" value="1"/>
</dbReference>
<feature type="domain" description="FAD-dependent oxidoreductase 2 FAD-binding" evidence="5">
    <location>
        <begin position="8"/>
        <end position="436"/>
    </location>
</feature>
<dbReference type="GO" id="GO:0016491">
    <property type="term" value="F:oxidoreductase activity"/>
    <property type="evidence" value="ECO:0007669"/>
    <property type="project" value="UniProtKB-KW"/>
</dbReference>
<keyword evidence="4 6" id="KW-0560">Oxidoreductase</keyword>
<dbReference type="InterPro" id="IPR036188">
    <property type="entry name" value="FAD/NAD-bd_sf"/>
</dbReference>
<dbReference type="Proteomes" id="UP000555728">
    <property type="component" value="Unassembled WGS sequence"/>
</dbReference>
<evidence type="ECO:0000259" key="5">
    <source>
        <dbReference type="Pfam" id="PF00890"/>
    </source>
</evidence>
<evidence type="ECO:0000256" key="4">
    <source>
        <dbReference type="ARBA" id="ARBA00023002"/>
    </source>
</evidence>
<accession>A0A7W6S059</accession>
<name>A0A7W6S059_9PROT</name>
<dbReference type="AlphaFoldDB" id="A0A7W6S059"/>
<dbReference type="PANTHER" id="PTHR43400">
    <property type="entry name" value="FUMARATE REDUCTASE"/>
    <property type="match status" value="1"/>
</dbReference>
<sequence>MQFDVETDVVVVGGGGGGLVAALTAREAGAEVAILEKSERLGGNTALSSGSIPGAGTRFQVAAGIADGWERLAEDIHRRTRGTAPRDLVEVLARESAPLVEWLVDAVGLPLDLMADLKKVGHSVPRLHAPVGRQGQTLVTGLERAAQAAGVLISPGNPVSGLLTVPGDDGPRVVGVSVGAGDDAEGYTVGARCVILAANGFGANRALLRRYIPEIAEAPYFGHLGNAGEAIGWAADLGAHLVNMGAYQGHASIAQPHGALLSWAAVERGGLLVNREGRRFVDETLGYSGCASAVLAQPGGQGFVVYDGETHDYLAEKAEDYRDLMHFGGVMRADDAATLAVRAGLDPAALEETLADYAEAASGARPDPFGRSAFGQAPLRPPLCLVRVTAGLFHTQGGVDVDAAGRVRCANGAVIPNLYAVGGVAVGVSGAHGGAGYCSANGLLAALGLGRLAGRDAARRLS</sequence>
<dbReference type="PANTHER" id="PTHR43400:SF7">
    <property type="entry name" value="FAD-DEPENDENT OXIDOREDUCTASE 2 FAD BINDING DOMAIN-CONTAINING PROTEIN"/>
    <property type="match status" value="1"/>
</dbReference>
<dbReference type="EC" id="1.3.5.4" evidence="6"/>
<dbReference type="InterPro" id="IPR050315">
    <property type="entry name" value="FAD-oxidoreductase_2"/>
</dbReference>
<dbReference type="InterPro" id="IPR003953">
    <property type="entry name" value="FAD-dep_OxRdtase_2_FAD-bd"/>
</dbReference>
<dbReference type="Pfam" id="PF00890">
    <property type="entry name" value="FAD_binding_2"/>
    <property type="match status" value="1"/>
</dbReference>
<organism evidence="6 7">
    <name type="scientific">Roseospira goensis</name>
    <dbReference type="NCBI Taxonomy" id="391922"/>
    <lineage>
        <taxon>Bacteria</taxon>
        <taxon>Pseudomonadati</taxon>
        <taxon>Pseudomonadota</taxon>
        <taxon>Alphaproteobacteria</taxon>
        <taxon>Rhodospirillales</taxon>
        <taxon>Rhodospirillaceae</taxon>
        <taxon>Roseospira</taxon>
    </lineage>
</organism>
<comment type="caution">
    <text evidence="6">The sequence shown here is derived from an EMBL/GenBank/DDBJ whole genome shotgun (WGS) entry which is preliminary data.</text>
</comment>
<gene>
    <name evidence="6" type="ORF">GGD88_002013</name>
</gene>
<dbReference type="PRINTS" id="PR00411">
    <property type="entry name" value="PNDRDTASEI"/>
</dbReference>
<keyword evidence="7" id="KW-1185">Reference proteome</keyword>
<reference evidence="6 7" key="1">
    <citation type="submission" date="2020-08" db="EMBL/GenBank/DDBJ databases">
        <title>Genome sequencing of Purple Non-Sulfur Bacteria from various extreme environments.</title>
        <authorList>
            <person name="Mayer M."/>
        </authorList>
    </citation>
    <scope>NUCLEOTIDE SEQUENCE [LARGE SCALE GENOMIC DNA]</scope>
    <source>
        <strain evidence="6 7">JA135</strain>
    </source>
</reference>
<keyword evidence="3" id="KW-0274">FAD</keyword>
<dbReference type="SUPFAM" id="SSF51905">
    <property type="entry name" value="FAD/NAD(P)-binding domain"/>
    <property type="match status" value="1"/>
</dbReference>
<dbReference type="Gene3D" id="3.90.700.10">
    <property type="entry name" value="Succinate dehydrogenase/fumarate reductase flavoprotein, catalytic domain"/>
    <property type="match status" value="1"/>
</dbReference>
<evidence type="ECO:0000256" key="3">
    <source>
        <dbReference type="ARBA" id="ARBA00022827"/>
    </source>
</evidence>
<proteinExistence type="predicted"/>
<evidence type="ECO:0000256" key="1">
    <source>
        <dbReference type="ARBA" id="ARBA00001974"/>
    </source>
</evidence>
<evidence type="ECO:0000313" key="7">
    <source>
        <dbReference type="Proteomes" id="UP000555728"/>
    </source>
</evidence>
<protein>
    <submittedName>
        <fullName evidence="6">Fumarate reductase flavoprotein subunit</fullName>
        <ecNumber evidence="6">1.3.5.4</ecNumber>
    </submittedName>
</protein>
<dbReference type="Gene3D" id="3.50.50.60">
    <property type="entry name" value="FAD/NAD(P)-binding domain"/>
    <property type="match status" value="1"/>
</dbReference>
<dbReference type="InterPro" id="IPR027477">
    <property type="entry name" value="Succ_DH/fumarate_Rdtase_cat_sf"/>
</dbReference>
<evidence type="ECO:0000313" key="6">
    <source>
        <dbReference type="EMBL" id="MBB4286286.1"/>
    </source>
</evidence>
<keyword evidence="2" id="KW-0285">Flavoprotein</keyword>
<comment type="cofactor">
    <cofactor evidence="1">
        <name>FAD</name>
        <dbReference type="ChEBI" id="CHEBI:57692"/>
    </cofactor>
</comment>
<dbReference type="RefSeq" id="WP_184434965.1">
    <property type="nucleotide sequence ID" value="NZ_JACIGI010000014.1"/>
</dbReference>
<dbReference type="EMBL" id="JACIGI010000014">
    <property type="protein sequence ID" value="MBB4286286.1"/>
    <property type="molecule type" value="Genomic_DNA"/>
</dbReference>